<comment type="caution">
    <text evidence="4">The sequence shown here is derived from an EMBL/GenBank/DDBJ whole genome shotgun (WGS) entry which is preliminary data.</text>
</comment>
<dbReference type="Gene3D" id="3.20.20.70">
    <property type="entry name" value="Aldolase class I"/>
    <property type="match status" value="1"/>
</dbReference>
<dbReference type="OrthoDB" id="9774724at2"/>
<dbReference type="AlphaFoldDB" id="A0A226BXT7"/>
<accession>A0A226BXT7</accession>
<feature type="domain" description="Putative radical SAM N-terminal" evidence="3">
    <location>
        <begin position="71"/>
        <end position="221"/>
    </location>
</feature>
<name>A0A226BXT7_9FIRM</name>
<evidence type="ECO:0000313" key="5">
    <source>
        <dbReference type="Proteomes" id="UP000214588"/>
    </source>
</evidence>
<dbReference type="Pfam" id="PF04459">
    <property type="entry name" value="DUF512"/>
    <property type="match status" value="1"/>
</dbReference>
<keyword evidence="5" id="KW-1185">Reference proteome</keyword>
<dbReference type="Pfam" id="PF17820">
    <property type="entry name" value="PDZ_6"/>
    <property type="match status" value="1"/>
</dbReference>
<evidence type="ECO:0000259" key="1">
    <source>
        <dbReference type="Pfam" id="PF04459"/>
    </source>
</evidence>
<feature type="domain" description="PDZ" evidence="2">
    <location>
        <begin position="9"/>
        <end position="58"/>
    </location>
</feature>
<dbReference type="InterPro" id="IPR058240">
    <property type="entry name" value="rSAM_sf"/>
</dbReference>
<evidence type="ECO:0000259" key="2">
    <source>
        <dbReference type="Pfam" id="PF17820"/>
    </source>
</evidence>
<protein>
    <submittedName>
        <fullName evidence="4">Radical SAM protein</fullName>
    </submittedName>
</protein>
<dbReference type="Pfam" id="PF19238">
    <property type="entry name" value="Radical_SAM_2"/>
    <property type="match status" value="1"/>
</dbReference>
<dbReference type="SUPFAM" id="SSF50156">
    <property type="entry name" value="PDZ domain-like"/>
    <property type="match status" value="1"/>
</dbReference>
<gene>
    <name evidence="4" type="ORF">CDO51_11245</name>
</gene>
<dbReference type="Proteomes" id="UP000214588">
    <property type="component" value="Unassembled WGS sequence"/>
</dbReference>
<reference evidence="4 5" key="1">
    <citation type="submission" date="2017-06" db="EMBL/GenBank/DDBJ databases">
        <title>Draft Genome Sequence of Natranaerobius trueperi halophilic, alkalithermophilic bacteria from soda lakes.</title>
        <authorList>
            <person name="Zhao B."/>
        </authorList>
    </citation>
    <scope>NUCLEOTIDE SEQUENCE [LARGE SCALE GENOMIC DNA]</scope>
    <source>
        <strain evidence="4 5">DSM 18760</strain>
    </source>
</reference>
<dbReference type="Gene3D" id="2.30.42.10">
    <property type="match status" value="1"/>
</dbReference>
<dbReference type="InterPro" id="IPR036034">
    <property type="entry name" value="PDZ_sf"/>
</dbReference>
<sequence>MDTRNYEHIIKNVNQDSIAEEIGLKAGDKVLAINDTEINDILDYYFLISDDYIELLVRKPDGQEWIIEIEKDFDEKLGLEFENPTITPMKKCHNNCIFCFVNQLPSGMRSSLYVKDDDYRLSPFYGNYVTLTNLSDDEIDRLIRYRVSPMYISVHTTNSELRKSMLKNPKAGEINSLLERFYEAGINMHGQVVLCPGVNDGEELDRTIQDLINLYPEFNSLAVVPVGTTAHREGLTQLDDVSPEIASSVISQVERYQQKFLKKYGTRFVFLADEFYLCANKQFPSFESYENFSQIDNGVGLAKKFESEVKERIKNKGISSNISGTIITGQLGARVIKRIINEIKSKFNDLEIDLEIIPIVNKFFGPQVTVTGLITGSDIIEQLKGQNLKSPIFIPDVMLKDGNTAFLDDVTFKDLQEQLNVTAIKTPVNGKDFVDIIESKGVEGND</sequence>
<proteinExistence type="predicted"/>
<evidence type="ECO:0000313" key="4">
    <source>
        <dbReference type="EMBL" id="OWZ82950.1"/>
    </source>
</evidence>
<feature type="domain" description="DUF512" evidence="1">
    <location>
        <begin position="224"/>
        <end position="422"/>
    </location>
</feature>
<organism evidence="4 5">
    <name type="scientific">Natranaerobius trueperi</name>
    <dbReference type="NCBI Taxonomy" id="759412"/>
    <lineage>
        <taxon>Bacteria</taxon>
        <taxon>Bacillati</taxon>
        <taxon>Bacillota</taxon>
        <taxon>Clostridia</taxon>
        <taxon>Natranaerobiales</taxon>
        <taxon>Natranaerobiaceae</taxon>
        <taxon>Natranaerobius</taxon>
    </lineage>
</organism>
<dbReference type="InterPro" id="IPR041489">
    <property type="entry name" value="PDZ_6"/>
</dbReference>
<dbReference type="InterPro" id="IPR007549">
    <property type="entry name" value="DUF512"/>
</dbReference>
<dbReference type="InterPro" id="IPR045375">
    <property type="entry name" value="Put_radical_SAM-like_N"/>
</dbReference>
<dbReference type="RefSeq" id="WP_089024350.1">
    <property type="nucleotide sequence ID" value="NZ_NIQC01000032.1"/>
</dbReference>
<evidence type="ECO:0000259" key="3">
    <source>
        <dbReference type="Pfam" id="PF19238"/>
    </source>
</evidence>
<dbReference type="InterPro" id="IPR013785">
    <property type="entry name" value="Aldolase_TIM"/>
</dbReference>
<dbReference type="EMBL" id="NIQC01000032">
    <property type="protein sequence ID" value="OWZ82950.1"/>
    <property type="molecule type" value="Genomic_DNA"/>
</dbReference>
<dbReference type="SUPFAM" id="SSF102114">
    <property type="entry name" value="Radical SAM enzymes"/>
    <property type="match status" value="1"/>
</dbReference>